<dbReference type="CDD" id="cd02573">
    <property type="entry name" value="PseudoU_synth_EcTruB"/>
    <property type="match status" value="1"/>
</dbReference>
<dbReference type="EMBL" id="DSDS01000056">
    <property type="protein sequence ID" value="HET97570.1"/>
    <property type="molecule type" value="Genomic_DNA"/>
</dbReference>
<reference evidence="8" key="1">
    <citation type="journal article" date="2020" name="mSystems">
        <title>Genome- and Community-Level Interaction Insights into Carbon Utilization and Element Cycling Functions of Hydrothermarchaeota in Hydrothermal Sediment.</title>
        <authorList>
            <person name="Zhou Z."/>
            <person name="Liu Y."/>
            <person name="Xu W."/>
            <person name="Pan J."/>
            <person name="Luo Z.H."/>
            <person name="Li M."/>
        </authorList>
    </citation>
    <scope>NUCLEOTIDE SEQUENCE [LARGE SCALE GENOMIC DNA]</scope>
    <source>
        <strain evidence="8">SpSt-1224</strain>
    </source>
</reference>
<dbReference type="HAMAP" id="MF_01080">
    <property type="entry name" value="TruB_bact"/>
    <property type="match status" value="1"/>
</dbReference>
<dbReference type="Gene3D" id="3.30.2350.10">
    <property type="entry name" value="Pseudouridine synthase"/>
    <property type="match status" value="1"/>
</dbReference>
<comment type="caution">
    <text evidence="8">The sequence shown here is derived from an EMBL/GenBank/DDBJ whole genome shotgun (WGS) entry which is preliminary data.</text>
</comment>
<comment type="catalytic activity">
    <reaction evidence="1 5">
        <text>uridine(55) in tRNA = pseudouridine(55) in tRNA</text>
        <dbReference type="Rhea" id="RHEA:42532"/>
        <dbReference type="Rhea" id="RHEA-COMP:10101"/>
        <dbReference type="Rhea" id="RHEA-COMP:10102"/>
        <dbReference type="ChEBI" id="CHEBI:65314"/>
        <dbReference type="ChEBI" id="CHEBI:65315"/>
        <dbReference type="EC" id="5.4.99.25"/>
    </reaction>
</comment>
<dbReference type="GO" id="GO:1990481">
    <property type="term" value="P:mRNA pseudouridine synthesis"/>
    <property type="evidence" value="ECO:0007669"/>
    <property type="project" value="TreeGrafter"/>
</dbReference>
<evidence type="ECO:0000259" key="7">
    <source>
        <dbReference type="Pfam" id="PF16198"/>
    </source>
</evidence>
<name>A0A7C2XGJ6_9BACT</name>
<dbReference type="NCBIfam" id="TIGR00431">
    <property type="entry name" value="TruB"/>
    <property type="match status" value="1"/>
</dbReference>
<evidence type="ECO:0000256" key="3">
    <source>
        <dbReference type="ARBA" id="ARBA00022694"/>
    </source>
</evidence>
<dbReference type="GO" id="GO:0160148">
    <property type="term" value="F:tRNA pseudouridine(55) synthase activity"/>
    <property type="evidence" value="ECO:0007669"/>
    <property type="project" value="UniProtKB-EC"/>
</dbReference>
<evidence type="ECO:0000256" key="2">
    <source>
        <dbReference type="ARBA" id="ARBA00005642"/>
    </source>
</evidence>
<evidence type="ECO:0000256" key="5">
    <source>
        <dbReference type="HAMAP-Rule" id="MF_01080"/>
    </source>
</evidence>
<proteinExistence type="inferred from homology"/>
<dbReference type="Pfam" id="PF01509">
    <property type="entry name" value="TruB_N"/>
    <property type="match status" value="1"/>
</dbReference>
<feature type="active site" description="Nucleophile" evidence="5">
    <location>
        <position position="36"/>
    </location>
</feature>
<dbReference type="GO" id="GO:0031119">
    <property type="term" value="P:tRNA pseudouridine synthesis"/>
    <property type="evidence" value="ECO:0007669"/>
    <property type="project" value="UniProtKB-UniRule"/>
</dbReference>
<protein>
    <recommendedName>
        <fullName evidence="5">tRNA pseudouridine synthase B</fullName>
        <ecNumber evidence="5">5.4.99.25</ecNumber>
    </recommendedName>
    <alternativeName>
        <fullName evidence="5">tRNA pseudouridine(55) synthase</fullName>
        <shortName evidence="5">Psi55 synthase</shortName>
    </alternativeName>
    <alternativeName>
        <fullName evidence="5">tRNA pseudouridylate synthase</fullName>
    </alternativeName>
    <alternativeName>
        <fullName evidence="5">tRNA-uridine isomerase</fullName>
    </alternativeName>
</protein>
<organism evidence="8">
    <name type="scientific">Desulfurivibrio alkaliphilus</name>
    <dbReference type="NCBI Taxonomy" id="427923"/>
    <lineage>
        <taxon>Bacteria</taxon>
        <taxon>Pseudomonadati</taxon>
        <taxon>Thermodesulfobacteriota</taxon>
        <taxon>Desulfobulbia</taxon>
        <taxon>Desulfobulbales</taxon>
        <taxon>Desulfobulbaceae</taxon>
        <taxon>Desulfurivibrio</taxon>
    </lineage>
</organism>
<evidence type="ECO:0000259" key="6">
    <source>
        <dbReference type="Pfam" id="PF01509"/>
    </source>
</evidence>
<dbReference type="Proteomes" id="UP000885986">
    <property type="component" value="Unassembled WGS sequence"/>
</dbReference>
<dbReference type="GO" id="GO:0003723">
    <property type="term" value="F:RNA binding"/>
    <property type="evidence" value="ECO:0007669"/>
    <property type="project" value="InterPro"/>
</dbReference>
<evidence type="ECO:0000256" key="4">
    <source>
        <dbReference type="ARBA" id="ARBA00023235"/>
    </source>
</evidence>
<dbReference type="InterPro" id="IPR014780">
    <property type="entry name" value="tRNA_psdUridine_synth_TruB"/>
</dbReference>
<dbReference type="Pfam" id="PF16198">
    <property type="entry name" value="TruB_C_2"/>
    <property type="match status" value="1"/>
</dbReference>
<feature type="domain" description="Pseudouridine synthase II N-terminal" evidence="6">
    <location>
        <begin position="21"/>
        <end position="172"/>
    </location>
</feature>
<dbReference type="InterPro" id="IPR002501">
    <property type="entry name" value="PsdUridine_synth_N"/>
</dbReference>
<keyword evidence="3 5" id="KW-0819">tRNA processing</keyword>
<dbReference type="AlphaFoldDB" id="A0A7C2XGJ6"/>
<dbReference type="SUPFAM" id="SSF55120">
    <property type="entry name" value="Pseudouridine synthase"/>
    <property type="match status" value="1"/>
</dbReference>
<sequence length="239" mass="25948">MVIPVDKPAGPSSFRMVQMVRRALGIKKVGHAGTLDPFASGLLLICVGRAATRLVDRLMVGDKEYLATLQLGVATTTHDPEGEELARKPVTAEHYDALEEALTAFRGELMQSPPAFSAVKHQGKPLYAYARKGEMVVKPPRRVLIHELTVLELDRERQRLLLRICCSKGTYIRSLAHDLGAALGCGAHLTALRRLASGSFRVEEAVDGNALFDRERAAARLLAGSLSVAAVEARFPSLT</sequence>
<evidence type="ECO:0000313" key="8">
    <source>
        <dbReference type="EMBL" id="HET97570.1"/>
    </source>
</evidence>
<gene>
    <name evidence="5 8" type="primary">truB</name>
    <name evidence="8" type="ORF">ENN98_02505</name>
</gene>
<accession>A0A7C2XGJ6</accession>
<dbReference type="EC" id="5.4.99.25" evidence="5"/>
<keyword evidence="4 5" id="KW-0413">Isomerase</keyword>
<dbReference type="PANTHER" id="PTHR13767">
    <property type="entry name" value="TRNA-PSEUDOURIDINE SYNTHASE"/>
    <property type="match status" value="1"/>
</dbReference>
<dbReference type="InterPro" id="IPR032819">
    <property type="entry name" value="TruB_C"/>
</dbReference>
<comment type="function">
    <text evidence="5">Responsible for synthesis of pseudouridine from uracil-55 in the psi GC loop of transfer RNAs.</text>
</comment>
<feature type="domain" description="tRNA pseudouridylate synthase B C-terminal" evidence="7">
    <location>
        <begin position="173"/>
        <end position="213"/>
    </location>
</feature>
<evidence type="ECO:0000256" key="1">
    <source>
        <dbReference type="ARBA" id="ARBA00000385"/>
    </source>
</evidence>
<dbReference type="PANTHER" id="PTHR13767:SF2">
    <property type="entry name" value="PSEUDOURIDYLATE SYNTHASE TRUB1"/>
    <property type="match status" value="1"/>
</dbReference>
<dbReference type="InterPro" id="IPR020103">
    <property type="entry name" value="PsdUridine_synth_cat_dom_sf"/>
</dbReference>
<comment type="similarity">
    <text evidence="2 5">Belongs to the pseudouridine synthase TruB family. Type 1 subfamily.</text>
</comment>